<gene>
    <name evidence="2" type="ORF">E5676_scaffold434G001200</name>
</gene>
<reference evidence="2 3" key="1">
    <citation type="submission" date="2019-08" db="EMBL/GenBank/DDBJ databases">
        <title>Draft genome sequences of two oriental melons (Cucumis melo L. var makuwa).</title>
        <authorList>
            <person name="Kwon S.-Y."/>
        </authorList>
    </citation>
    <scope>NUCLEOTIDE SEQUENCE [LARGE SCALE GENOMIC DNA]</scope>
    <source>
        <strain evidence="3">cv. Chang Bougi</strain>
        <tissue evidence="2">Leaf</tissue>
    </source>
</reference>
<keyword evidence="1" id="KW-0732">Signal</keyword>
<comment type="caution">
    <text evidence="2">The sequence shown here is derived from an EMBL/GenBank/DDBJ whole genome shotgun (WGS) entry which is preliminary data.</text>
</comment>
<protein>
    <submittedName>
        <fullName evidence="2">Putative transmembrane protein</fullName>
    </submittedName>
</protein>
<feature type="chain" id="PRO_5022956805" evidence="1">
    <location>
        <begin position="24"/>
        <end position="103"/>
    </location>
</feature>
<evidence type="ECO:0000256" key="1">
    <source>
        <dbReference type="SAM" id="SignalP"/>
    </source>
</evidence>
<dbReference type="Proteomes" id="UP000321947">
    <property type="component" value="Unassembled WGS sequence"/>
</dbReference>
<evidence type="ECO:0000313" key="3">
    <source>
        <dbReference type="Proteomes" id="UP000321947"/>
    </source>
</evidence>
<feature type="signal peptide" evidence="1">
    <location>
        <begin position="1"/>
        <end position="23"/>
    </location>
</feature>
<organism evidence="2 3">
    <name type="scientific">Cucumis melo var. makuwa</name>
    <name type="common">Oriental melon</name>
    <dbReference type="NCBI Taxonomy" id="1194695"/>
    <lineage>
        <taxon>Eukaryota</taxon>
        <taxon>Viridiplantae</taxon>
        <taxon>Streptophyta</taxon>
        <taxon>Embryophyta</taxon>
        <taxon>Tracheophyta</taxon>
        <taxon>Spermatophyta</taxon>
        <taxon>Magnoliopsida</taxon>
        <taxon>eudicotyledons</taxon>
        <taxon>Gunneridae</taxon>
        <taxon>Pentapetalae</taxon>
        <taxon>rosids</taxon>
        <taxon>fabids</taxon>
        <taxon>Cucurbitales</taxon>
        <taxon>Cucurbitaceae</taxon>
        <taxon>Benincaseae</taxon>
        <taxon>Cucumis</taxon>
    </lineage>
</organism>
<accession>A0A5D3CZY7</accession>
<keyword evidence="2" id="KW-0812">Transmembrane</keyword>
<name>A0A5D3CZY7_CUCMM</name>
<dbReference type="PANTHER" id="PTHR33592:SF5">
    <property type="entry name" value="TRANSMEMBRANE PROTEIN"/>
    <property type="match status" value="1"/>
</dbReference>
<dbReference type="EMBL" id="SSTD01008130">
    <property type="protein sequence ID" value="TYK17267.1"/>
    <property type="molecule type" value="Genomic_DNA"/>
</dbReference>
<dbReference type="AlphaFoldDB" id="A0A5D3CZY7"/>
<evidence type="ECO:0000313" key="2">
    <source>
        <dbReference type="EMBL" id="TYK17267.1"/>
    </source>
</evidence>
<proteinExistence type="predicted"/>
<dbReference type="PANTHER" id="PTHR33592">
    <property type="entry name" value="TRANSMEMBRANE PROTEIN"/>
    <property type="match status" value="1"/>
</dbReference>
<sequence>MKFLHTALAMAILLLLQLQPNLAGRTLHEKPPMVRRMELNLKLQSLQRVSVPPSGPSGCTFIPGTNGPGCPLKERHYVAGRSTRRPSTHRRHAAPARVVQALV</sequence>
<keyword evidence="2" id="KW-0472">Membrane</keyword>